<evidence type="ECO:0000313" key="2">
    <source>
        <dbReference type="EMBL" id="KAG2436644.1"/>
    </source>
</evidence>
<sequence>MGTGTGRGVTGSSAREGPEGGPEEGARRPAAPPPLSSRHYLNINNDSLGPAAAAAAANLPPAISPAAKRAQRHAALAQTLVQFVARLPPPSPGSPAEALRTRLGARLGVPALGEWIGDFTAVLAADAAGQAAAAGRPDADLPDQPLEELEHAVERLLSSQPQLLAHDSAVLVARLRGLAGLLELQVLQRGWAPGQGPSGGGPGGPAGPTALDLALQRPALLLADLPTLERRLAALQAALRLPDRAAAVAAAVQQPVWLYTDLPSPSPPPI</sequence>
<evidence type="ECO:0000313" key="3">
    <source>
        <dbReference type="Proteomes" id="UP000650467"/>
    </source>
</evidence>
<dbReference type="AlphaFoldDB" id="A0A835T0M3"/>
<evidence type="ECO:0000256" key="1">
    <source>
        <dbReference type="SAM" id="MobiDB-lite"/>
    </source>
</evidence>
<name>A0A835T0M3_CHLIN</name>
<protein>
    <submittedName>
        <fullName evidence="2">Uncharacterized protein</fullName>
    </submittedName>
</protein>
<accession>A0A835T0M3</accession>
<dbReference type="Proteomes" id="UP000650467">
    <property type="component" value="Unassembled WGS sequence"/>
</dbReference>
<dbReference type="EMBL" id="JAEHOC010000012">
    <property type="protein sequence ID" value="KAG2436644.1"/>
    <property type="molecule type" value="Genomic_DNA"/>
</dbReference>
<organism evidence="2 3">
    <name type="scientific">Chlamydomonas incerta</name>
    <dbReference type="NCBI Taxonomy" id="51695"/>
    <lineage>
        <taxon>Eukaryota</taxon>
        <taxon>Viridiplantae</taxon>
        <taxon>Chlorophyta</taxon>
        <taxon>core chlorophytes</taxon>
        <taxon>Chlorophyceae</taxon>
        <taxon>CS clade</taxon>
        <taxon>Chlamydomonadales</taxon>
        <taxon>Chlamydomonadaceae</taxon>
        <taxon>Chlamydomonas</taxon>
    </lineage>
</organism>
<feature type="region of interest" description="Disordered" evidence="1">
    <location>
        <begin position="1"/>
        <end position="44"/>
    </location>
</feature>
<dbReference type="OrthoDB" id="10646525at2759"/>
<gene>
    <name evidence="2" type="ORF">HXX76_006172</name>
</gene>
<keyword evidence="3" id="KW-1185">Reference proteome</keyword>
<comment type="caution">
    <text evidence="2">The sequence shown here is derived from an EMBL/GenBank/DDBJ whole genome shotgun (WGS) entry which is preliminary data.</text>
</comment>
<reference evidence="2" key="1">
    <citation type="journal article" date="2020" name="bioRxiv">
        <title>Comparative genomics of Chlamydomonas.</title>
        <authorList>
            <person name="Craig R.J."/>
            <person name="Hasan A.R."/>
            <person name="Ness R.W."/>
            <person name="Keightley P.D."/>
        </authorList>
    </citation>
    <scope>NUCLEOTIDE SEQUENCE</scope>
    <source>
        <strain evidence="2">SAG 7.73</strain>
    </source>
</reference>
<proteinExistence type="predicted"/>